<dbReference type="SUPFAM" id="SSF47895">
    <property type="entry name" value="Transducin (alpha subunit), insertion domain"/>
    <property type="match status" value="1"/>
</dbReference>
<keyword evidence="4" id="KW-0807">Transducer</keyword>
<dbReference type="GO" id="GO:0005834">
    <property type="term" value="C:heterotrimeric G-protein complex"/>
    <property type="evidence" value="ECO:0007669"/>
    <property type="project" value="TreeGrafter"/>
</dbReference>
<dbReference type="GO" id="GO:0003924">
    <property type="term" value="F:GTPase activity"/>
    <property type="evidence" value="ECO:0007669"/>
    <property type="project" value="InterPro"/>
</dbReference>
<sequence length="642" mass="73543">MADPLSIIGTAGAIANIIDVLTKTITTVCDMRQAWKIADLSVFAFENQLNLLKFALLEIKKWTESRSDEQSHQLVMQVDSCVTCCRLLIGKIDGEVSQFQKNVAGDLELASKLSFLFKTKDMEQIQRMVDQQTHTLTLLLSACNSNALEEQTRILQQPKLVRALQDMDRDTASLIVHRDSDSIITATSVSSSRWSVQFAFDRELFISKVYDKWIRKLATTRRVNIHSTEDPEQRDHQQISNNEIAVMDPPNDHEQNIAARESVSISKRTPPSRSYSGEWFSPSGRVYMTTSLEIQLLRCIRNMEELDPEAKEPRRSGWTSKRLLSRSNEVRVVILGSKSRKRVFEETRLSDDRRECYTVDQLRLFRPIILGTVLESVRYLAKRLLSDEDIREDPIRTTLECILIPDKGEDLNLDYGFESSLVERIGTIMKHPTTKKLMVDERLMFPENGEYFLKQVERILQNNYFPTDSDAVNCTTPLPGCVEAAFDLDRSTILLTDPGNTEFSWTKPFDRTKPFDTAVIYVLDLSSPCDEALLDYESTVKLQRQRLRTSNWVVIVNNFKEFMKRLSEASLSGVELSEYTGGNDAEKAAKYFASKIKNLSPGGIHLHVRFTRGVYEERNLRKIWAMLQEVINNNKLHLVGIM</sequence>
<dbReference type="InterPro" id="IPR027417">
    <property type="entry name" value="P-loop_NTPase"/>
</dbReference>
<dbReference type="GO" id="GO:0005525">
    <property type="term" value="F:GTP binding"/>
    <property type="evidence" value="ECO:0007669"/>
    <property type="project" value="UniProtKB-KW"/>
</dbReference>
<dbReference type="GO" id="GO:0005737">
    <property type="term" value="C:cytoplasm"/>
    <property type="evidence" value="ECO:0007669"/>
    <property type="project" value="TreeGrafter"/>
</dbReference>
<dbReference type="Proteomes" id="UP000827133">
    <property type="component" value="Unassembled WGS sequence"/>
</dbReference>
<dbReference type="RefSeq" id="XP_044683913.1">
    <property type="nucleotide sequence ID" value="XM_044822580.1"/>
</dbReference>
<dbReference type="Gene3D" id="1.10.400.10">
    <property type="entry name" value="GI Alpha 1, domain 2-like"/>
    <property type="match status" value="1"/>
</dbReference>
<evidence type="ECO:0000256" key="4">
    <source>
        <dbReference type="ARBA" id="ARBA00023224"/>
    </source>
</evidence>
<evidence type="ECO:0008006" key="7">
    <source>
        <dbReference type="Google" id="ProtNLM"/>
    </source>
</evidence>
<comment type="caution">
    <text evidence="5">The sequence shown here is derived from an EMBL/GenBank/DDBJ whole genome shotgun (WGS) entry which is preliminary data.</text>
</comment>
<dbReference type="GO" id="GO:0046872">
    <property type="term" value="F:metal ion binding"/>
    <property type="evidence" value="ECO:0007669"/>
    <property type="project" value="UniProtKB-KW"/>
</dbReference>
<keyword evidence="2" id="KW-0547">Nucleotide-binding</keyword>
<proteinExistence type="predicted"/>
<dbReference type="GO" id="GO:0001664">
    <property type="term" value="F:G protein-coupled receptor binding"/>
    <property type="evidence" value="ECO:0007669"/>
    <property type="project" value="TreeGrafter"/>
</dbReference>
<keyword evidence="3" id="KW-0342">GTP-binding</keyword>
<dbReference type="InterPro" id="IPR001019">
    <property type="entry name" value="Gprotein_alpha_su"/>
</dbReference>
<keyword evidence="1" id="KW-0479">Metal-binding</keyword>
<dbReference type="InterPro" id="IPR011025">
    <property type="entry name" value="GproteinA_insert"/>
</dbReference>
<evidence type="ECO:0000256" key="1">
    <source>
        <dbReference type="ARBA" id="ARBA00022723"/>
    </source>
</evidence>
<gene>
    <name evidence="5" type="ORF">J7337_004895</name>
</gene>
<dbReference type="PANTHER" id="PTHR10218:SF302">
    <property type="entry name" value="GUANINE NUCLEOTIDE-BINDING PROTEIN ALPHA-5 SUBUNIT"/>
    <property type="match status" value="1"/>
</dbReference>
<organism evidence="5 6">
    <name type="scientific">Fusarium musae</name>
    <dbReference type="NCBI Taxonomy" id="1042133"/>
    <lineage>
        <taxon>Eukaryota</taxon>
        <taxon>Fungi</taxon>
        <taxon>Dikarya</taxon>
        <taxon>Ascomycota</taxon>
        <taxon>Pezizomycotina</taxon>
        <taxon>Sordariomycetes</taxon>
        <taxon>Hypocreomycetidae</taxon>
        <taxon>Hypocreales</taxon>
        <taxon>Nectriaceae</taxon>
        <taxon>Fusarium</taxon>
    </lineage>
</organism>
<dbReference type="Gene3D" id="3.40.50.300">
    <property type="entry name" value="P-loop containing nucleotide triphosphate hydrolases"/>
    <property type="match status" value="1"/>
</dbReference>
<dbReference type="AlphaFoldDB" id="A0A9P8DMY2"/>
<dbReference type="EMBL" id="JAHBCI010000003">
    <property type="protein sequence ID" value="KAG9504914.1"/>
    <property type="molecule type" value="Genomic_DNA"/>
</dbReference>
<dbReference type="Pfam" id="PF00503">
    <property type="entry name" value="G-alpha"/>
    <property type="match status" value="1"/>
</dbReference>
<dbReference type="GO" id="GO:0031683">
    <property type="term" value="F:G-protein beta/gamma-subunit complex binding"/>
    <property type="evidence" value="ECO:0007669"/>
    <property type="project" value="InterPro"/>
</dbReference>
<evidence type="ECO:0000313" key="6">
    <source>
        <dbReference type="Proteomes" id="UP000827133"/>
    </source>
</evidence>
<keyword evidence="6" id="KW-1185">Reference proteome</keyword>
<protein>
    <recommendedName>
        <fullName evidence="7">GNA-3 g protein alpha subunit GNA-3</fullName>
    </recommendedName>
</protein>
<accession>A0A9P8DMY2</accession>
<dbReference type="GeneID" id="68312751"/>
<dbReference type="SMART" id="SM00275">
    <property type="entry name" value="G_alpha"/>
    <property type="match status" value="1"/>
</dbReference>
<dbReference type="PANTHER" id="PTHR10218">
    <property type="entry name" value="GTP-BINDING PROTEIN ALPHA SUBUNIT"/>
    <property type="match status" value="1"/>
</dbReference>
<name>A0A9P8DMY2_9HYPO</name>
<dbReference type="GO" id="GO:0007188">
    <property type="term" value="P:adenylate cyclase-modulating G protein-coupled receptor signaling pathway"/>
    <property type="evidence" value="ECO:0007669"/>
    <property type="project" value="TreeGrafter"/>
</dbReference>
<evidence type="ECO:0000256" key="2">
    <source>
        <dbReference type="ARBA" id="ARBA00022741"/>
    </source>
</evidence>
<reference evidence="5" key="1">
    <citation type="journal article" date="2021" name="Mol. Plant Microbe Interact.">
        <title>Telomere to telomere genome assembly of Fusarium musae F31, causal agent of crown rot disease of banana.</title>
        <authorList>
            <person name="Degradi L."/>
            <person name="Tava V."/>
            <person name="Kunova A."/>
            <person name="Cortesi P."/>
            <person name="Saracchi M."/>
            <person name="Pasquali M."/>
        </authorList>
    </citation>
    <scope>NUCLEOTIDE SEQUENCE</scope>
    <source>
        <strain evidence="5">F31</strain>
    </source>
</reference>
<dbReference type="KEGG" id="fmu:J7337_004895"/>
<evidence type="ECO:0000313" key="5">
    <source>
        <dbReference type="EMBL" id="KAG9504914.1"/>
    </source>
</evidence>
<evidence type="ECO:0000256" key="3">
    <source>
        <dbReference type="ARBA" id="ARBA00023134"/>
    </source>
</evidence>